<keyword evidence="3" id="KW-1185">Reference proteome</keyword>
<evidence type="ECO:0000259" key="1">
    <source>
        <dbReference type="Pfam" id="PF14594"/>
    </source>
</evidence>
<proteinExistence type="predicted"/>
<gene>
    <name evidence="2" type="ORF">M2280_004034</name>
</gene>
<dbReference type="Pfam" id="PF14594">
    <property type="entry name" value="Sipho_Gp37"/>
    <property type="match status" value="1"/>
</dbReference>
<evidence type="ECO:0000313" key="2">
    <source>
        <dbReference type="EMBL" id="MDH6282797.1"/>
    </source>
</evidence>
<evidence type="ECO:0000313" key="3">
    <source>
        <dbReference type="Proteomes" id="UP001160334"/>
    </source>
</evidence>
<dbReference type="RefSeq" id="WP_280762093.1">
    <property type="nucleotide sequence ID" value="NZ_JARXVC010000011.1"/>
</dbReference>
<dbReference type="EMBL" id="JARXVC010000011">
    <property type="protein sequence ID" value="MDH6282797.1"/>
    <property type="molecule type" value="Genomic_DNA"/>
</dbReference>
<protein>
    <recommendedName>
        <fullName evidence="1">Gp28/Gp37-like domain-containing protein</fullName>
    </recommendedName>
</protein>
<dbReference type="Proteomes" id="UP001160334">
    <property type="component" value="Unassembled WGS sequence"/>
</dbReference>
<reference evidence="2 3" key="1">
    <citation type="submission" date="2023-04" db="EMBL/GenBank/DDBJ databases">
        <title>Forest soil microbial communities from Buena Vista Peninsula, Colon Province, Panama.</title>
        <authorList>
            <person name="Bouskill N."/>
        </authorList>
    </citation>
    <scope>NUCLEOTIDE SEQUENCE [LARGE SCALE GENOMIC DNA]</scope>
    <source>
        <strain evidence="2 3">CFH S0262</strain>
    </source>
</reference>
<sequence length="552" mass="60806">MAAPVANIYTDGSWSPTAAAAHMDGLARAEQEQWRNPACEVRICDKFYNEEGICGDYLDLEFTFTKNAAGGLSITLPHDTPFRDHLLHNPDGADATIPIIVDTPGMRWPGKISTVRLVRSADGTEVIEVQALHDWEHISHICMWPSPFAPLWAQVPRHDIGIGPTETVIKTYLAKNLLRQQLPNWRLPDNIFDPSAWFDIGSVMWPIAVVPVNPFTDTSKWCALSARMQMGDELFDQALKDAGLVLTAKLFMPDRDPQPCPEWFTLDRPTIVLDVVDKSGVTGPIGTLVDGLISYVAEFLDDGVSPILHPILGDDYDEEYIQGVLGVKPGKPWVVWRDGQFSGIGESEISIHKPTAHTTIVGGKSPDWVNSGISIAIKALLDWLGLLIGMPWLSEVYSGQLDDVLLAFQSFTDQGRKRRAGPYAYAEEFQTGSGRAYTLDALMAGREALFATRGYVSHKVTVEDGAPYIFGKHFEVGDLVGFEFGGTVYTDYVTAATYRDDRKTRATWTLTIGDGSDEDDPIARAHRKFGSLLSIVKEVSLDTGADFGLGFL</sequence>
<comment type="caution">
    <text evidence="2">The sequence shown here is derived from an EMBL/GenBank/DDBJ whole genome shotgun (WGS) entry which is preliminary data.</text>
</comment>
<organism evidence="2 3">
    <name type="scientific">Prescottella agglutinans</name>
    <dbReference type="NCBI Taxonomy" id="1644129"/>
    <lineage>
        <taxon>Bacteria</taxon>
        <taxon>Bacillati</taxon>
        <taxon>Actinomycetota</taxon>
        <taxon>Actinomycetes</taxon>
        <taxon>Mycobacteriales</taxon>
        <taxon>Nocardiaceae</taxon>
        <taxon>Prescottella</taxon>
    </lineage>
</organism>
<name>A0ABT6MEP8_9NOCA</name>
<accession>A0ABT6MEP8</accession>
<feature type="domain" description="Gp28/Gp37-like" evidence="1">
    <location>
        <begin position="40"/>
        <end position="514"/>
    </location>
</feature>
<dbReference type="InterPro" id="IPR029432">
    <property type="entry name" value="Gp28/Gp37-like_dom"/>
</dbReference>